<evidence type="ECO:0000313" key="3">
    <source>
        <dbReference type="EMBL" id="CAJ0942871.1"/>
    </source>
</evidence>
<dbReference type="InterPro" id="IPR013087">
    <property type="entry name" value="Znf_C2H2_type"/>
</dbReference>
<feature type="region of interest" description="Disordered" evidence="1">
    <location>
        <begin position="67"/>
        <end position="91"/>
    </location>
</feature>
<dbReference type="PROSITE" id="PS00028">
    <property type="entry name" value="ZINC_FINGER_C2H2_1"/>
    <property type="match status" value="1"/>
</dbReference>
<protein>
    <recommendedName>
        <fullName evidence="2">C2H2-type domain-containing protein</fullName>
    </recommendedName>
</protein>
<sequence>MTPTAPQKSTRHSYDGTPQPPKTVCCPSASGILDPTALHIQNNDPDSPQRYTRHSMMPLSHGILDPTALHIQNDPDSPPKVYQTQYDWTPQPPKNSMLPSATRPWARIFLDHIGGTRLFSCANCDTILTNPLRAHLHALHRGHGAELPLQQGG</sequence>
<feature type="region of interest" description="Disordered" evidence="1">
    <location>
        <begin position="1"/>
        <end position="23"/>
    </location>
</feature>
<name>A0ABN9LLT5_9NEOB</name>
<proteinExistence type="predicted"/>
<accession>A0ABN9LLT5</accession>
<feature type="domain" description="C2H2-type" evidence="2">
    <location>
        <begin position="121"/>
        <end position="143"/>
    </location>
</feature>
<evidence type="ECO:0000259" key="2">
    <source>
        <dbReference type="PROSITE" id="PS00028"/>
    </source>
</evidence>
<comment type="caution">
    <text evidence="3">The sequence shown here is derived from an EMBL/GenBank/DDBJ whole genome shotgun (WGS) entry which is preliminary data.</text>
</comment>
<reference evidence="3" key="1">
    <citation type="submission" date="2023-07" db="EMBL/GenBank/DDBJ databases">
        <authorList>
            <person name="Stuckert A."/>
        </authorList>
    </citation>
    <scope>NUCLEOTIDE SEQUENCE</scope>
</reference>
<keyword evidence="4" id="KW-1185">Reference proteome</keyword>
<gene>
    <name evidence="3" type="ORF">RIMI_LOCUS9740588</name>
</gene>
<dbReference type="EMBL" id="CAUEEQ010020461">
    <property type="protein sequence ID" value="CAJ0942871.1"/>
    <property type="molecule type" value="Genomic_DNA"/>
</dbReference>
<evidence type="ECO:0000256" key="1">
    <source>
        <dbReference type="SAM" id="MobiDB-lite"/>
    </source>
</evidence>
<evidence type="ECO:0000313" key="4">
    <source>
        <dbReference type="Proteomes" id="UP001176940"/>
    </source>
</evidence>
<dbReference type="Proteomes" id="UP001176940">
    <property type="component" value="Unassembled WGS sequence"/>
</dbReference>
<organism evidence="3 4">
    <name type="scientific">Ranitomeya imitator</name>
    <name type="common">mimic poison frog</name>
    <dbReference type="NCBI Taxonomy" id="111125"/>
    <lineage>
        <taxon>Eukaryota</taxon>
        <taxon>Metazoa</taxon>
        <taxon>Chordata</taxon>
        <taxon>Craniata</taxon>
        <taxon>Vertebrata</taxon>
        <taxon>Euteleostomi</taxon>
        <taxon>Amphibia</taxon>
        <taxon>Batrachia</taxon>
        <taxon>Anura</taxon>
        <taxon>Neobatrachia</taxon>
        <taxon>Hyloidea</taxon>
        <taxon>Dendrobatidae</taxon>
        <taxon>Dendrobatinae</taxon>
        <taxon>Ranitomeya</taxon>
    </lineage>
</organism>